<dbReference type="OrthoDB" id="9838170at2"/>
<keyword evidence="1" id="KW-0732">Signal</keyword>
<feature type="signal peptide" evidence="1">
    <location>
        <begin position="1"/>
        <end position="18"/>
    </location>
</feature>
<dbReference type="RefSeq" id="WP_160860646.1">
    <property type="nucleotide sequence ID" value="NZ_WUMK01000006.1"/>
</dbReference>
<proteinExistence type="predicted"/>
<dbReference type="EMBL" id="WUMK01000006">
    <property type="protein sequence ID" value="MXN47126.1"/>
    <property type="molecule type" value="Genomic_DNA"/>
</dbReference>
<dbReference type="AlphaFoldDB" id="A0A6N8SIL4"/>
<gene>
    <name evidence="2" type="ORF">GR138_18175</name>
</gene>
<evidence type="ECO:0000313" key="2">
    <source>
        <dbReference type="EMBL" id="MXN47126.1"/>
    </source>
</evidence>
<evidence type="ECO:0008006" key="4">
    <source>
        <dbReference type="Google" id="ProtNLM"/>
    </source>
</evidence>
<organism evidence="2 3">
    <name type="scientific">Shinella kummerowiae</name>
    <dbReference type="NCBI Taxonomy" id="417745"/>
    <lineage>
        <taxon>Bacteria</taxon>
        <taxon>Pseudomonadati</taxon>
        <taxon>Pseudomonadota</taxon>
        <taxon>Alphaproteobacteria</taxon>
        <taxon>Hyphomicrobiales</taxon>
        <taxon>Rhizobiaceae</taxon>
        <taxon>Shinella</taxon>
    </lineage>
</organism>
<feature type="chain" id="PRO_5026948910" description="DUF2147 domain-containing protein" evidence="1">
    <location>
        <begin position="19"/>
        <end position="125"/>
    </location>
</feature>
<accession>A0A6N8SIL4</accession>
<evidence type="ECO:0000256" key="1">
    <source>
        <dbReference type="SAM" id="SignalP"/>
    </source>
</evidence>
<keyword evidence="3" id="KW-1185">Reference proteome</keyword>
<protein>
    <recommendedName>
        <fullName evidence="4">DUF2147 domain-containing protein</fullName>
    </recommendedName>
</protein>
<reference evidence="2 3" key="1">
    <citation type="submission" date="2019-12" db="EMBL/GenBank/DDBJ databases">
        <title>Shinella kummerowiae sp. nov., a symbiotic bacterium isolated from root nodules of the herbal legume Kummerowia stipulacea.</title>
        <authorList>
            <person name="Gao J."/>
        </authorList>
    </citation>
    <scope>NUCLEOTIDE SEQUENCE [LARGE SCALE GENOMIC DNA]</scope>
    <source>
        <strain evidence="2 3">CCBAU 25048</strain>
    </source>
</reference>
<dbReference type="Proteomes" id="UP000435802">
    <property type="component" value="Unassembled WGS sequence"/>
</dbReference>
<comment type="caution">
    <text evidence="2">The sequence shown here is derived from an EMBL/GenBank/DDBJ whole genome shotgun (WGS) entry which is preliminary data.</text>
</comment>
<evidence type="ECO:0000313" key="3">
    <source>
        <dbReference type="Proteomes" id="UP000435802"/>
    </source>
</evidence>
<sequence>MRAYLLALAGLAAGAVSAADGPAVFNCRAQVIYDCTRDCEQNTMPADLRLDFATKQGTFCRGSGCVEGSLVMSEAKGQWDDAPYRIFKLQFKDAGNEPVSGVLHGGVFHADGLGSMAGTCEAEGG</sequence>
<name>A0A6N8SIL4_9HYPH</name>